<dbReference type="PANTHER" id="PTHR34512:SF30">
    <property type="entry name" value="OUTER MEMBRANE PROTEIN ASSEMBLY FACTOR BAMB"/>
    <property type="match status" value="1"/>
</dbReference>
<dbReference type="AlphaFoldDB" id="A0AB33JPD7"/>
<organism evidence="3">
    <name type="scientific">Kitasatospora sp. CMC57</name>
    <dbReference type="NCBI Taxonomy" id="3231513"/>
    <lineage>
        <taxon>Bacteria</taxon>
        <taxon>Bacillati</taxon>
        <taxon>Actinomycetota</taxon>
        <taxon>Actinomycetes</taxon>
        <taxon>Kitasatosporales</taxon>
        <taxon>Streptomycetaceae</taxon>
        <taxon>Kitasatospora</taxon>
    </lineage>
</organism>
<feature type="domain" description="Pyrrolo-quinoline quinone repeat" evidence="2">
    <location>
        <begin position="268"/>
        <end position="389"/>
    </location>
</feature>
<sequence>MYTGEQVGSITLDEPEGGGAPTEQLAAAPGGPSRRQLLLGAAALALGGSAWWFGLRGEREPEQRRAAVSGPEPLWTYRCEVPHLAQRLTGAGTVPLVATADELYLLAPDSGTVVKRIELLGGGAGSAADDLLAAGTLVHQAGVGRFVAYGAGPDRSTAIPPEASRYGRLLGADGDVLFGLGGLADGLLFALELPTGRVWWVRSNREGEGFLTALQPALGGRLVARSSRDEVVALSAADGSVLWSTPADQALSWRECDAERVYTARRANGVRALGLADGRPGWVVEDERSRPIRPLAADGALYLLRDTGEVTRNQPADGSEVWSCRLPFRLDSRCRPVAVGGTLFVPGPASGGVWALDIATGAVRWTFRDAEPGVQVWRLNTDGRRLFAGHDRVVHALPVS</sequence>
<dbReference type="InterPro" id="IPR011047">
    <property type="entry name" value="Quinoprotein_ADH-like_sf"/>
</dbReference>
<dbReference type="InterPro" id="IPR018391">
    <property type="entry name" value="PQQ_b-propeller_rpt"/>
</dbReference>
<evidence type="ECO:0000256" key="1">
    <source>
        <dbReference type="SAM" id="MobiDB-lite"/>
    </source>
</evidence>
<dbReference type="InterPro" id="IPR015943">
    <property type="entry name" value="WD40/YVTN_repeat-like_dom_sf"/>
</dbReference>
<evidence type="ECO:0000313" key="3">
    <source>
        <dbReference type="EMBL" id="BFP43925.1"/>
    </source>
</evidence>
<dbReference type="PANTHER" id="PTHR34512">
    <property type="entry name" value="CELL SURFACE PROTEIN"/>
    <property type="match status" value="1"/>
</dbReference>
<reference evidence="3" key="1">
    <citation type="submission" date="2024-07" db="EMBL/GenBank/DDBJ databases">
        <title>Complete genome sequences of cellulolytic bacteria, Kitasatospora sp. CMC57 and Streptomyces sp. CMC78, isolated from Japanese agricultural soil.</title>
        <authorList>
            <person name="Hashimoto T."/>
            <person name="Ito M."/>
            <person name="Iwamoto M."/>
            <person name="Fukahori D."/>
            <person name="Shoda T."/>
            <person name="Sakoda M."/>
            <person name="Morohoshi T."/>
            <person name="Mitsuboshi M."/>
            <person name="Nishizawa T."/>
        </authorList>
    </citation>
    <scope>NUCLEOTIDE SEQUENCE</scope>
    <source>
        <strain evidence="3">CMC57</strain>
    </source>
</reference>
<evidence type="ECO:0000259" key="2">
    <source>
        <dbReference type="Pfam" id="PF13360"/>
    </source>
</evidence>
<accession>A0AB33JPD7</accession>
<name>A0AB33JPD7_9ACTN</name>
<dbReference type="SUPFAM" id="SSF50998">
    <property type="entry name" value="Quinoprotein alcohol dehydrogenase-like"/>
    <property type="match status" value="2"/>
</dbReference>
<dbReference type="SMART" id="SM00564">
    <property type="entry name" value="PQQ"/>
    <property type="match status" value="2"/>
</dbReference>
<gene>
    <name evidence="3" type="ORF">KCMC57_02930</name>
</gene>
<dbReference type="Pfam" id="PF13360">
    <property type="entry name" value="PQQ_2"/>
    <property type="match status" value="1"/>
</dbReference>
<dbReference type="InterPro" id="IPR002372">
    <property type="entry name" value="PQQ_rpt_dom"/>
</dbReference>
<dbReference type="EMBL" id="AP035881">
    <property type="protein sequence ID" value="BFP43925.1"/>
    <property type="molecule type" value="Genomic_DNA"/>
</dbReference>
<proteinExistence type="predicted"/>
<dbReference type="Gene3D" id="2.40.10.480">
    <property type="match status" value="1"/>
</dbReference>
<feature type="region of interest" description="Disordered" evidence="1">
    <location>
        <begin position="1"/>
        <end position="31"/>
    </location>
</feature>
<dbReference type="RefSeq" id="WP_407986517.1">
    <property type="nucleotide sequence ID" value="NZ_AP035881.2"/>
</dbReference>
<protein>
    <recommendedName>
        <fullName evidence="2">Pyrrolo-quinoline quinone repeat domain-containing protein</fullName>
    </recommendedName>
</protein>
<dbReference type="Gene3D" id="2.130.10.10">
    <property type="entry name" value="YVTN repeat-like/Quinoprotein amine dehydrogenase"/>
    <property type="match status" value="1"/>
</dbReference>